<protein>
    <recommendedName>
        <fullName evidence="3">GNAT family N-acetyltransferase</fullName>
    </recommendedName>
</protein>
<name>A0A4U5WZS3_STRGB</name>
<comment type="caution">
    <text evidence="1">The sequence shown here is derived from an EMBL/GenBank/DDBJ whole genome shotgun (WGS) entry which is preliminary data.</text>
</comment>
<dbReference type="Proteomes" id="UP000308632">
    <property type="component" value="Unassembled WGS sequence"/>
</dbReference>
<proteinExistence type="predicted"/>
<accession>A0A4U5WZS3</accession>
<evidence type="ECO:0000313" key="1">
    <source>
        <dbReference type="EMBL" id="TKT08158.1"/>
    </source>
</evidence>
<dbReference type="EMBL" id="SZPR01000015">
    <property type="protein sequence ID" value="TKT08158.1"/>
    <property type="molecule type" value="Genomic_DNA"/>
</dbReference>
<organism evidence="1 2">
    <name type="scientific">Streptomyces galbus</name>
    <dbReference type="NCBI Taxonomy" id="33898"/>
    <lineage>
        <taxon>Bacteria</taxon>
        <taxon>Bacillati</taxon>
        <taxon>Actinomycetota</taxon>
        <taxon>Actinomycetes</taxon>
        <taxon>Kitasatosporales</taxon>
        <taxon>Streptomycetaceae</taxon>
        <taxon>Streptomyces</taxon>
    </lineage>
</organism>
<evidence type="ECO:0000313" key="2">
    <source>
        <dbReference type="Proteomes" id="UP000308632"/>
    </source>
</evidence>
<dbReference type="AlphaFoldDB" id="A0A4U5WZS3"/>
<evidence type="ECO:0008006" key="3">
    <source>
        <dbReference type="Google" id="ProtNLM"/>
    </source>
</evidence>
<reference evidence="1 2" key="1">
    <citation type="submission" date="2019-04" db="EMBL/GenBank/DDBJ databases">
        <title>Streptomyces lasaliensis sp.nov., an Actinomycete isolated from soil which produces the polyether antibiotic lasalocid.</title>
        <authorList>
            <person name="Erwin G."/>
            <person name="Haber C."/>
        </authorList>
    </citation>
    <scope>NUCLEOTIDE SEQUENCE [LARGE SCALE GENOMIC DNA]</scope>
    <source>
        <strain evidence="1 2">DSM 40089</strain>
    </source>
</reference>
<sequence length="71" mass="7931">MGTHIAPASAADFHQVVADHSRYWGERDLRSGSVAFHRRLGFDARTVDDYDGAGRPMVVFHRDLPLDGPRP</sequence>
<gene>
    <name evidence="1" type="ORF">E4U92_19415</name>
</gene>